<keyword evidence="6" id="KW-0808">Transferase</keyword>
<sequence length="182" mass="19540">MLWIALAALAGAIAVNCVAVWTQKRHRFYDRVFGRRAWPAHIALLVAVWGAAIVLIVVLVLEGPEISWPLPVWVRPIGLAVSLAATLIFGQAIRALGAQALFNGNFFGRARFAEGGIYGRLRDPMYVAYTLSFVSLALREADAVYLLFALVSLVGLQGVEARVERIDVAAAVAASRPSPGGS</sequence>
<evidence type="ECO:0000313" key="7">
    <source>
        <dbReference type="Proteomes" id="UP000535890"/>
    </source>
</evidence>
<keyword evidence="6" id="KW-0489">Methyltransferase</keyword>
<dbReference type="RefSeq" id="WP_179796166.1">
    <property type="nucleotide sequence ID" value="NZ_BAABHP010000005.1"/>
</dbReference>
<evidence type="ECO:0000256" key="2">
    <source>
        <dbReference type="ARBA" id="ARBA00022692"/>
    </source>
</evidence>
<feature type="transmembrane region" description="Helical" evidence="5">
    <location>
        <begin position="73"/>
        <end position="93"/>
    </location>
</feature>
<dbReference type="InterPro" id="IPR007318">
    <property type="entry name" value="Phopholipid_MeTrfase"/>
</dbReference>
<name>A0A7Y9E035_9PSEU</name>
<keyword evidence="4 5" id="KW-0472">Membrane</keyword>
<gene>
    <name evidence="6" type="ORF">BJ983_004875</name>
</gene>
<evidence type="ECO:0000313" key="6">
    <source>
        <dbReference type="EMBL" id="NYD38773.1"/>
    </source>
</evidence>
<dbReference type="AlphaFoldDB" id="A0A7Y9E035"/>
<dbReference type="Gene3D" id="1.20.120.1630">
    <property type="match status" value="1"/>
</dbReference>
<reference evidence="6 7" key="1">
    <citation type="submission" date="2020-07" db="EMBL/GenBank/DDBJ databases">
        <title>Sequencing the genomes of 1000 actinobacteria strains.</title>
        <authorList>
            <person name="Klenk H.-P."/>
        </authorList>
    </citation>
    <scope>NUCLEOTIDE SEQUENCE [LARGE SCALE GENOMIC DNA]</scope>
    <source>
        <strain evidence="6 7">DSM 45772</strain>
    </source>
</reference>
<proteinExistence type="predicted"/>
<dbReference type="GO" id="GO:0012505">
    <property type="term" value="C:endomembrane system"/>
    <property type="evidence" value="ECO:0007669"/>
    <property type="project" value="UniProtKB-SubCell"/>
</dbReference>
<evidence type="ECO:0000256" key="5">
    <source>
        <dbReference type="SAM" id="Phobius"/>
    </source>
</evidence>
<dbReference type="GO" id="GO:0008168">
    <property type="term" value="F:methyltransferase activity"/>
    <property type="evidence" value="ECO:0007669"/>
    <property type="project" value="UniProtKB-KW"/>
</dbReference>
<protein>
    <submittedName>
        <fullName evidence="6">Protein-S-isoprenylcysteine O-methyltransferase Ste14</fullName>
    </submittedName>
</protein>
<dbReference type="GO" id="GO:0032259">
    <property type="term" value="P:methylation"/>
    <property type="evidence" value="ECO:0007669"/>
    <property type="project" value="UniProtKB-KW"/>
</dbReference>
<comment type="caution">
    <text evidence="6">The sequence shown here is derived from an EMBL/GenBank/DDBJ whole genome shotgun (WGS) entry which is preliminary data.</text>
</comment>
<feature type="transmembrane region" description="Helical" evidence="5">
    <location>
        <begin position="38"/>
        <end position="61"/>
    </location>
</feature>
<organism evidence="6 7">
    <name type="scientific">Actinomycetospora corticicola</name>
    <dbReference type="NCBI Taxonomy" id="663602"/>
    <lineage>
        <taxon>Bacteria</taxon>
        <taxon>Bacillati</taxon>
        <taxon>Actinomycetota</taxon>
        <taxon>Actinomycetes</taxon>
        <taxon>Pseudonocardiales</taxon>
        <taxon>Pseudonocardiaceae</taxon>
        <taxon>Actinomycetospora</taxon>
    </lineage>
</organism>
<dbReference type="EMBL" id="JACCBN010000001">
    <property type="protein sequence ID" value="NYD38773.1"/>
    <property type="molecule type" value="Genomic_DNA"/>
</dbReference>
<keyword evidence="3 5" id="KW-1133">Transmembrane helix</keyword>
<dbReference type="Proteomes" id="UP000535890">
    <property type="component" value="Unassembled WGS sequence"/>
</dbReference>
<dbReference type="Pfam" id="PF04191">
    <property type="entry name" value="PEMT"/>
    <property type="match status" value="1"/>
</dbReference>
<accession>A0A7Y9E035</accession>
<evidence type="ECO:0000256" key="3">
    <source>
        <dbReference type="ARBA" id="ARBA00022989"/>
    </source>
</evidence>
<comment type="subcellular location">
    <subcellularLocation>
        <location evidence="1">Endomembrane system</location>
        <topology evidence="1">Multi-pass membrane protein</topology>
    </subcellularLocation>
</comment>
<evidence type="ECO:0000256" key="1">
    <source>
        <dbReference type="ARBA" id="ARBA00004127"/>
    </source>
</evidence>
<keyword evidence="2 5" id="KW-0812">Transmembrane</keyword>
<evidence type="ECO:0000256" key="4">
    <source>
        <dbReference type="ARBA" id="ARBA00023136"/>
    </source>
</evidence>
<keyword evidence="7" id="KW-1185">Reference proteome</keyword>